<dbReference type="InterPro" id="IPR024932">
    <property type="entry name" value="ApbE"/>
</dbReference>
<keyword evidence="6" id="KW-0479">Metal-binding</keyword>
<evidence type="ECO:0000256" key="2">
    <source>
        <dbReference type="ARBA" id="ARBA00011955"/>
    </source>
</evidence>
<name>A0ABU8LG02_9MICO</name>
<sequence>MDRALLGHAEPPRHVWVEEIMGMPISVHLRSRGARPAPSAEAAVRACFDELHEIDRLFSPYRDDSEITRMQRGELTLDDADPRVREVADACHLAEQETRGLFTAHWRGVFDPTGYVKGWAVEQAARRHLAPLVQREPAVGINAGGDMQLFTAADTDWRWNVGITDPHSPETLLATLQVANGAVATSGTAERGEHIIDPRSGRPATSVASATVVADSLAHADVWATAAVVAGFDDRGWVADADTRTGLLVASDGRTARWLDGVPIEVTGVSRV</sequence>
<gene>
    <name evidence="11" type="ORF">WDU93_01030</name>
</gene>
<protein>
    <recommendedName>
        <fullName evidence="3">FAD:protein FMN transferase</fullName>
        <ecNumber evidence="2">2.7.1.180</ecNumber>
    </recommendedName>
    <alternativeName>
        <fullName evidence="9">Flavin transferase</fullName>
    </alternativeName>
</protein>
<evidence type="ECO:0000256" key="8">
    <source>
        <dbReference type="ARBA" id="ARBA00022842"/>
    </source>
</evidence>
<keyword evidence="5 11" id="KW-0808">Transferase</keyword>
<evidence type="ECO:0000256" key="6">
    <source>
        <dbReference type="ARBA" id="ARBA00022723"/>
    </source>
</evidence>
<evidence type="ECO:0000313" key="11">
    <source>
        <dbReference type="EMBL" id="MEJ1090261.1"/>
    </source>
</evidence>
<dbReference type="GO" id="GO:0016740">
    <property type="term" value="F:transferase activity"/>
    <property type="evidence" value="ECO:0007669"/>
    <property type="project" value="UniProtKB-KW"/>
</dbReference>
<dbReference type="EMBL" id="JBBDGN010000001">
    <property type="protein sequence ID" value="MEJ1090261.1"/>
    <property type="molecule type" value="Genomic_DNA"/>
</dbReference>
<keyword evidence="8" id="KW-0460">Magnesium</keyword>
<evidence type="ECO:0000256" key="1">
    <source>
        <dbReference type="ARBA" id="ARBA00001946"/>
    </source>
</evidence>
<evidence type="ECO:0000313" key="12">
    <source>
        <dbReference type="Proteomes" id="UP001366085"/>
    </source>
</evidence>
<comment type="caution">
    <text evidence="11">The sequence shown here is derived from an EMBL/GenBank/DDBJ whole genome shotgun (WGS) entry which is preliminary data.</text>
</comment>
<evidence type="ECO:0000256" key="3">
    <source>
        <dbReference type="ARBA" id="ARBA00016337"/>
    </source>
</evidence>
<dbReference type="Proteomes" id="UP001366085">
    <property type="component" value="Unassembled WGS sequence"/>
</dbReference>
<keyword evidence="7" id="KW-0274">FAD</keyword>
<organism evidence="11 12">
    <name type="scientific">Microbacterium istanbulense</name>
    <dbReference type="NCBI Taxonomy" id="3122049"/>
    <lineage>
        <taxon>Bacteria</taxon>
        <taxon>Bacillati</taxon>
        <taxon>Actinomycetota</taxon>
        <taxon>Actinomycetes</taxon>
        <taxon>Micrococcales</taxon>
        <taxon>Microbacteriaceae</taxon>
        <taxon>Microbacterium</taxon>
    </lineage>
</organism>
<keyword evidence="12" id="KW-1185">Reference proteome</keyword>
<dbReference type="EC" id="2.7.1.180" evidence="2"/>
<dbReference type="PANTHER" id="PTHR30040:SF2">
    <property type="entry name" value="FAD:PROTEIN FMN TRANSFERASE"/>
    <property type="match status" value="1"/>
</dbReference>
<dbReference type="Gene3D" id="3.10.520.10">
    <property type="entry name" value="ApbE-like domains"/>
    <property type="match status" value="2"/>
</dbReference>
<dbReference type="PANTHER" id="PTHR30040">
    <property type="entry name" value="THIAMINE BIOSYNTHESIS LIPOPROTEIN APBE"/>
    <property type="match status" value="1"/>
</dbReference>
<dbReference type="Pfam" id="PF02424">
    <property type="entry name" value="ApbE"/>
    <property type="match status" value="2"/>
</dbReference>
<evidence type="ECO:0000256" key="7">
    <source>
        <dbReference type="ARBA" id="ARBA00022827"/>
    </source>
</evidence>
<accession>A0ABU8LG02</accession>
<dbReference type="InterPro" id="IPR003374">
    <property type="entry name" value="ApbE-like_sf"/>
</dbReference>
<proteinExistence type="predicted"/>
<evidence type="ECO:0000256" key="10">
    <source>
        <dbReference type="ARBA" id="ARBA00048540"/>
    </source>
</evidence>
<evidence type="ECO:0000256" key="5">
    <source>
        <dbReference type="ARBA" id="ARBA00022679"/>
    </source>
</evidence>
<evidence type="ECO:0000256" key="4">
    <source>
        <dbReference type="ARBA" id="ARBA00022630"/>
    </source>
</evidence>
<dbReference type="SUPFAM" id="SSF143631">
    <property type="entry name" value="ApbE-like"/>
    <property type="match status" value="1"/>
</dbReference>
<comment type="catalytic activity">
    <reaction evidence="10">
        <text>L-threonyl-[protein] + FAD = FMN-L-threonyl-[protein] + AMP + H(+)</text>
        <dbReference type="Rhea" id="RHEA:36847"/>
        <dbReference type="Rhea" id="RHEA-COMP:11060"/>
        <dbReference type="Rhea" id="RHEA-COMP:11061"/>
        <dbReference type="ChEBI" id="CHEBI:15378"/>
        <dbReference type="ChEBI" id="CHEBI:30013"/>
        <dbReference type="ChEBI" id="CHEBI:57692"/>
        <dbReference type="ChEBI" id="CHEBI:74257"/>
        <dbReference type="ChEBI" id="CHEBI:456215"/>
        <dbReference type="EC" id="2.7.1.180"/>
    </reaction>
</comment>
<comment type="cofactor">
    <cofactor evidence="1">
        <name>Mg(2+)</name>
        <dbReference type="ChEBI" id="CHEBI:18420"/>
    </cofactor>
</comment>
<keyword evidence="4" id="KW-0285">Flavoprotein</keyword>
<evidence type="ECO:0000256" key="9">
    <source>
        <dbReference type="ARBA" id="ARBA00031306"/>
    </source>
</evidence>
<reference evidence="11 12" key="1">
    <citation type="submission" date="2024-02" db="EMBL/GenBank/DDBJ databases">
        <authorList>
            <person name="Saticioglu I.B."/>
        </authorList>
    </citation>
    <scope>NUCLEOTIDE SEQUENCE [LARGE SCALE GENOMIC DNA]</scope>
    <source>
        <strain evidence="11 12">Mu-43</strain>
    </source>
</reference>
<dbReference type="RefSeq" id="WP_337316466.1">
    <property type="nucleotide sequence ID" value="NZ_JBBDGN010000001.1"/>
</dbReference>